<dbReference type="EMBL" id="JAPHNI010000291">
    <property type="protein sequence ID" value="KAJ8112883.1"/>
    <property type="molecule type" value="Genomic_DNA"/>
</dbReference>
<comment type="caution">
    <text evidence="1">The sequence shown here is derived from an EMBL/GenBank/DDBJ whole genome shotgun (WGS) entry which is preliminary data.</text>
</comment>
<evidence type="ECO:0000313" key="1">
    <source>
        <dbReference type="EMBL" id="KAJ8112883.1"/>
    </source>
</evidence>
<protein>
    <submittedName>
        <fullName evidence="1">Uncharacterized protein</fullName>
    </submittedName>
</protein>
<evidence type="ECO:0000313" key="2">
    <source>
        <dbReference type="Proteomes" id="UP001153331"/>
    </source>
</evidence>
<name>A0ACC2ICK0_9PLEO</name>
<proteinExistence type="predicted"/>
<reference evidence="1" key="1">
    <citation type="submission" date="2022-11" db="EMBL/GenBank/DDBJ databases">
        <title>Genome Sequence of Boeremia exigua.</title>
        <authorList>
            <person name="Buettner E."/>
        </authorList>
    </citation>
    <scope>NUCLEOTIDE SEQUENCE</scope>
    <source>
        <strain evidence="1">CU02</strain>
    </source>
</reference>
<keyword evidence="2" id="KW-1185">Reference proteome</keyword>
<accession>A0ACC2ICK0</accession>
<dbReference type="Proteomes" id="UP001153331">
    <property type="component" value="Unassembled WGS sequence"/>
</dbReference>
<gene>
    <name evidence="1" type="ORF">OPT61_g4851</name>
</gene>
<sequence>MALHSSSEEATFVPSYPVAERLRIDDPERVLFVDVGGGVGHQLVKFRERAVGLAGKFVLEDLPAVLAQASDLPEGVVKVGHDFFQPQPEGVKGAKAYFLRMILHDWPQTQAETILKHIVDVMAEDSVVLIHEVILPENGIGHFEAKMDWHFMNLGALERTEEQWRTLAESVGLEVRGIWQEEEGSNGGRGLIECGLRR</sequence>
<organism evidence="1 2">
    <name type="scientific">Boeremia exigua</name>
    <dbReference type="NCBI Taxonomy" id="749465"/>
    <lineage>
        <taxon>Eukaryota</taxon>
        <taxon>Fungi</taxon>
        <taxon>Dikarya</taxon>
        <taxon>Ascomycota</taxon>
        <taxon>Pezizomycotina</taxon>
        <taxon>Dothideomycetes</taxon>
        <taxon>Pleosporomycetidae</taxon>
        <taxon>Pleosporales</taxon>
        <taxon>Pleosporineae</taxon>
        <taxon>Didymellaceae</taxon>
        <taxon>Boeremia</taxon>
    </lineage>
</organism>